<evidence type="ECO:0000256" key="7">
    <source>
        <dbReference type="ARBA" id="ARBA00022723"/>
    </source>
</evidence>
<accession>A0A1H6F9P0</accession>
<dbReference type="InterPro" id="IPR036266">
    <property type="entry name" value="SecA_Wing/Scaffold_sf"/>
</dbReference>
<protein>
    <recommendedName>
        <fullName evidence="15 16">Protein translocase subunit SecA</fullName>
        <ecNumber evidence="15">7.4.2.8</ecNumber>
    </recommendedName>
</protein>
<evidence type="ECO:0000259" key="19">
    <source>
        <dbReference type="PROSITE" id="PS51194"/>
    </source>
</evidence>
<evidence type="ECO:0000259" key="18">
    <source>
        <dbReference type="PROSITE" id="PS51192"/>
    </source>
</evidence>
<keyword evidence="11 15" id="KW-0653">Protein transport</keyword>
<evidence type="ECO:0000256" key="13">
    <source>
        <dbReference type="ARBA" id="ARBA00023010"/>
    </source>
</evidence>
<keyword evidence="3 15" id="KW-0813">Transport</keyword>
<dbReference type="GO" id="GO:0031522">
    <property type="term" value="C:cell envelope Sec protein transport complex"/>
    <property type="evidence" value="ECO:0007669"/>
    <property type="project" value="TreeGrafter"/>
</dbReference>
<evidence type="ECO:0000256" key="11">
    <source>
        <dbReference type="ARBA" id="ARBA00022927"/>
    </source>
</evidence>
<evidence type="ECO:0000256" key="4">
    <source>
        <dbReference type="ARBA" id="ARBA00022475"/>
    </source>
</evidence>
<dbReference type="PROSITE" id="PS51192">
    <property type="entry name" value="HELICASE_ATP_BIND_1"/>
    <property type="match status" value="1"/>
</dbReference>
<feature type="region of interest" description="Disordered" evidence="17">
    <location>
        <begin position="247"/>
        <end position="268"/>
    </location>
</feature>
<feature type="binding site" evidence="15">
    <location>
        <position position="87"/>
    </location>
    <ligand>
        <name>ATP</name>
        <dbReference type="ChEBI" id="CHEBI:30616"/>
    </ligand>
</feature>
<dbReference type="NCBIfam" id="TIGR00963">
    <property type="entry name" value="secA"/>
    <property type="match status" value="1"/>
</dbReference>
<name>A0A1H6F9P0_9GAMM</name>
<evidence type="ECO:0000256" key="8">
    <source>
        <dbReference type="ARBA" id="ARBA00022741"/>
    </source>
</evidence>
<dbReference type="SMART" id="SM00958">
    <property type="entry name" value="SecA_PP_bind"/>
    <property type="match status" value="1"/>
</dbReference>
<reference evidence="21 22" key="1">
    <citation type="submission" date="2016-10" db="EMBL/GenBank/DDBJ databases">
        <authorList>
            <person name="de Groot N.N."/>
        </authorList>
    </citation>
    <scope>NUCLEOTIDE SEQUENCE [LARGE SCALE GENOMIC DNA]</scope>
    <source>
        <strain evidence="21">MBHS1</strain>
    </source>
</reference>
<dbReference type="InterPro" id="IPR044722">
    <property type="entry name" value="SecA_SF2_C"/>
</dbReference>
<dbReference type="InterPro" id="IPR036670">
    <property type="entry name" value="SecA_X-link_sf"/>
</dbReference>
<evidence type="ECO:0000256" key="17">
    <source>
        <dbReference type="SAM" id="MobiDB-lite"/>
    </source>
</evidence>
<keyword evidence="7" id="KW-0479">Metal-binding</keyword>
<keyword evidence="10 15" id="KW-0067">ATP-binding</keyword>
<organism evidence="21 22">
    <name type="scientific">Candidatus Venteria ishoeyi</name>
    <dbReference type="NCBI Taxonomy" id="1899563"/>
    <lineage>
        <taxon>Bacteria</taxon>
        <taxon>Pseudomonadati</taxon>
        <taxon>Pseudomonadota</taxon>
        <taxon>Gammaproteobacteria</taxon>
        <taxon>Thiotrichales</taxon>
        <taxon>Thiotrichaceae</taxon>
        <taxon>Venteria</taxon>
    </lineage>
</organism>
<dbReference type="SUPFAM" id="SSF81886">
    <property type="entry name" value="Helical scaffold and wing domains of SecA"/>
    <property type="match status" value="1"/>
</dbReference>
<dbReference type="PROSITE" id="PS01312">
    <property type="entry name" value="SECA"/>
    <property type="match status" value="1"/>
</dbReference>
<dbReference type="InterPro" id="IPR001650">
    <property type="entry name" value="Helicase_C-like"/>
</dbReference>
<dbReference type="InterPro" id="IPR020937">
    <property type="entry name" value="SecA_CS"/>
</dbReference>
<keyword evidence="5 15" id="KW-0963">Cytoplasm</keyword>
<dbReference type="RefSeq" id="WP_103919860.1">
    <property type="nucleotide sequence ID" value="NZ_FMSV02000423.1"/>
</dbReference>
<evidence type="ECO:0000256" key="12">
    <source>
        <dbReference type="ARBA" id="ARBA00022967"/>
    </source>
</evidence>
<evidence type="ECO:0000313" key="21">
    <source>
        <dbReference type="EMBL" id="SEH06029.1"/>
    </source>
</evidence>
<evidence type="ECO:0000256" key="3">
    <source>
        <dbReference type="ARBA" id="ARBA00022448"/>
    </source>
</evidence>
<dbReference type="FunFam" id="1.10.3060.10:FF:000003">
    <property type="entry name" value="Protein translocase subunit SecA"/>
    <property type="match status" value="1"/>
</dbReference>
<dbReference type="InterPro" id="IPR014001">
    <property type="entry name" value="Helicase_ATP-bd"/>
</dbReference>
<dbReference type="PANTHER" id="PTHR30612:SF0">
    <property type="entry name" value="CHLOROPLAST PROTEIN-TRANSPORTING ATPASE"/>
    <property type="match status" value="1"/>
</dbReference>
<dbReference type="GO" id="GO:0017038">
    <property type="term" value="P:protein import"/>
    <property type="evidence" value="ECO:0007669"/>
    <property type="project" value="InterPro"/>
</dbReference>
<dbReference type="PROSITE" id="PS51194">
    <property type="entry name" value="HELICASE_CTER"/>
    <property type="match status" value="1"/>
</dbReference>
<dbReference type="CDD" id="cd18803">
    <property type="entry name" value="SF2_C_secA"/>
    <property type="match status" value="1"/>
</dbReference>
<dbReference type="SMART" id="SM00957">
    <property type="entry name" value="SecA_DEAD"/>
    <property type="match status" value="1"/>
</dbReference>
<feature type="domain" description="SecA family profile" evidence="20">
    <location>
        <begin position="3"/>
        <end position="620"/>
    </location>
</feature>
<keyword evidence="14 15" id="KW-0472">Membrane</keyword>
<dbReference type="OrthoDB" id="9805579at2"/>
<dbReference type="FunFam" id="3.40.50.300:FF:000334">
    <property type="entry name" value="Protein translocase subunit SecA"/>
    <property type="match status" value="1"/>
</dbReference>
<evidence type="ECO:0000256" key="10">
    <source>
        <dbReference type="ARBA" id="ARBA00022840"/>
    </source>
</evidence>
<comment type="similarity">
    <text evidence="2 15 16">Belongs to the SecA family.</text>
</comment>
<dbReference type="InterPro" id="IPR011115">
    <property type="entry name" value="SecA_DEAD"/>
</dbReference>
<dbReference type="HAMAP" id="MF_01382">
    <property type="entry name" value="SecA"/>
    <property type="match status" value="1"/>
</dbReference>
<dbReference type="FunFam" id="3.90.1440.10:FF:000001">
    <property type="entry name" value="Preprotein translocase subunit SecA"/>
    <property type="match status" value="1"/>
</dbReference>
<keyword evidence="22" id="KW-1185">Reference proteome</keyword>
<dbReference type="Gene3D" id="1.10.3060.10">
    <property type="entry name" value="Helical scaffold and wing domains of SecA"/>
    <property type="match status" value="1"/>
</dbReference>
<dbReference type="InterPro" id="IPR004027">
    <property type="entry name" value="SEC_C_motif"/>
</dbReference>
<comment type="catalytic activity">
    <reaction evidence="15">
        <text>ATP + H2O + cellular proteinSide 1 = ADP + phosphate + cellular proteinSide 2.</text>
        <dbReference type="EC" id="7.4.2.8"/>
    </reaction>
</comment>
<feature type="binding site" evidence="15">
    <location>
        <begin position="105"/>
        <end position="109"/>
    </location>
    <ligand>
        <name>ATP</name>
        <dbReference type="ChEBI" id="CHEBI:30616"/>
    </ligand>
</feature>
<evidence type="ECO:0000256" key="5">
    <source>
        <dbReference type="ARBA" id="ARBA00022490"/>
    </source>
</evidence>
<dbReference type="InterPro" id="IPR000185">
    <property type="entry name" value="SecA"/>
</dbReference>
<sequence>MFKNVLRKVFGSRNERLIKQLYKNIAKINELEPALTALDDAALREKTNEFRKRLSQGETLNDLLPEAFAVTREAGKRVLNMRHFDEQMLGGMVLHSGKISEMRTGEGKTLVATLATYLNALPGKGVHVITVNDYLAKRDSEWMGKIYSFLGLTTGVIVADLAPEQRKAAYAADITYGTNNEFGFDYLRDNMAFQGSDRVQRDLEYAVIDEVDSILIDEARTPLIISGPTDDNSELYTKINKLIPKLKKQDHLPEKDEEDPPGDYGVDEKNKQAILSDEGHQHVEDMLLEMGLLKENESLYDNKNIMLMHHVHAALRANVLFERNVDYIVQNGEIVIVDEFTGRTMAGRRWSEGLHQAVEAKEGVKIQNENQTLASITFQNYFRLYNKLSGMTGTADTEAFEFQQIYKLEVVVLPTHRPMVRKDMGDLVYLSAEEKYTAIIDDIKDCIKRGQPALVGTASIDTSELVSGLLQKEQIQHQVLNAKFHEKEAEIVAQAGTAGTITIATNMAGRGTDIVLGGNLEAEIKALDNPDEATIEQLTEAWKARHKKVLEAGGLHIIGTERHESRRIDNQLRGRSGRQGDPGSSRFYLSLEDSLMRIFASERMAGMMQKLGMEKGEAIEHKWVSRSIENAQRKVEGRNFDIRKQLLEYDDVANDQRKVVYQQRNEIMDAERVDDIIDSVRHSVLNEHIDQYITPGTPDEMWDISGLEALLEKEYQQKLAIQKWLDADHELYEATLRERIEKEIVDNYTRRTQAIGEDNVRNYEKTLMLQVLDQSWKEHLAAMDYLRQSIHLRGYAQKNPKQEYKREAFEMFQAMLGQIKESVLHTATAELLKAADQMQADLLAMEARLQQQPEMQFQHADAAEMGGELSPEAMAAATALAHQQAAPEQSEAHQPFVRSSRKVGRNEPCPCGSGKKYKRCCGKLET</sequence>
<dbReference type="Pfam" id="PF21090">
    <property type="entry name" value="P-loop_SecA"/>
    <property type="match status" value="1"/>
</dbReference>
<dbReference type="FunFam" id="3.40.50.300:FF:000113">
    <property type="entry name" value="Preprotein translocase subunit SecA"/>
    <property type="match status" value="1"/>
</dbReference>
<dbReference type="InterPro" id="IPR011130">
    <property type="entry name" value="SecA_preprotein_X-link_dom"/>
</dbReference>
<dbReference type="AlphaFoldDB" id="A0A1H6F9P0"/>
<dbReference type="EMBL" id="FMSV02000423">
    <property type="protein sequence ID" value="SEH06029.1"/>
    <property type="molecule type" value="Genomic_DNA"/>
</dbReference>
<dbReference type="GO" id="GO:0008564">
    <property type="term" value="F:protein-exporting ATPase activity"/>
    <property type="evidence" value="ECO:0007669"/>
    <property type="project" value="UniProtKB-EC"/>
</dbReference>
<dbReference type="NCBIfam" id="NF009538">
    <property type="entry name" value="PRK12904.1"/>
    <property type="match status" value="1"/>
</dbReference>
<evidence type="ECO:0000256" key="9">
    <source>
        <dbReference type="ARBA" id="ARBA00022833"/>
    </source>
</evidence>
<dbReference type="PRINTS" id="PR00906">
    <property type="entry name" value="SECA"/>
</dbReference>
<dbReference type="SUPFAM" id="SSF81767">
    <property type="entry name" value="Pre-protein crosslinking domain of SecA"/>
    <property type="match status" value="1"/>
</dbReference>
<keyword evidence="6" id="KW-0997">Cell inner membrane</keyword>
<keyword evidence="9" id="KW-0862">Zinc</keyword>
<dbReference type="GO" id="GO:0046872">
    <property type="term" value="F:metal ion binding"/>
    <property type="evidence" value="ECO:0007669"/>
    <property type="project" value="UniProtKB-KW"/>
</dbReference>
<dbReference type="Pfam" id="PF02810">
    <property type="entry name" value="SEC-C"/>
    <property type="match status" value="1"/>
</dbReference>
<feature type="binding site" evidence="15">
    <location>
        <position position="513"/>
    </location>
    <ligand>
        <name>ATP</name>
        <dbReference type="ChEBI" id="CHEBI:30616"/>
    </ligand>
</feature>
<keyword evidence="12 15" id="KW-1278">Translocase</keyword>
<feature type="region of interest" description="Disordered" evidence="17">
    <location>
        <begin position="566"/>
        <end position="585"/>
    </location>
</feature>
<comment type="function">
    <text evidence="15">Part of the Sec protein translocase complex. Interacts with the SecYEG preprotein conducting channel. Has a central role in coupling the hydrolysis of ATP to the transfer of proteins into and across the cell membrane, serving both as a receptor for the preprotein-SecB complex and as an ATP-driven molecular motor driving the stepwise translocation of polypeptide chains across the membrane.</text>
</comment>
<proteinExistence type="inferred from homology"/>
<dbReference type="Pfam" id="PF07516">
    <property type="entry name" value="SecA_SW"/>
    <property type="match status" value="1"/>
</dbReference>
<dbReference type="GO" id="GO:0005524">
    <property type="term" value="F:ATP binding"/>
    <property type="evidence" value="ECO:0007669"/>
    <property type="project" value="UniProtKB-UniRule"/>
</dbReference>
<comment type="subcellular location">
    <subcellularLocation>
        <location evidence="15">Cell membrane</location>
        <topology evidence="15">Peripheral membrane protein</topology>
        <orientation evidence="15">Cytoplasmic side</orientation>
    </subcellularLocation>
    <subcellularLocation>
        <location evidence="15">Cytoplasm</location>
    </subcellularLocation>
    <text evidence="15">Distribution is 50-50.</text>
</comment>
<dbReference type="Gene3D" id="3.90.1440.10">
    <property type="entry name" value="SecA, preprotein cross-linking domain"/>
    <property type="match status" value="1"/>
</dbReference>
<dbReference type="InterPro" id="IPR014018">
    <property type="entry name" value="SecA_motor_DEAD"/>
</dbReference>
<keyword evidence="4 15" id="KW-1003">Cell membrane</keyword>
<dbReference type="PROSITE" id="PS51196">
    <property type="entry name" value="SECA_MOTOR_DEAD"/>
    <property type="match status" value="1"/>
</dbReference>
<dbReference type="Pfam" id="PF07517">
    <property type="entry name" value="SecA_DEAD"/>
    <property type="match status" value="1"/>
</dbReference>
<evidence type="ECO:0000256" key="14">
    <source>
        <dbReference type="ARBA" id="ARBA00023136"/>
    </source>
</evidence>
<feature type="domain" description="Helicase C-terminal" evidence="19">
    <location>
        <begin position="439"/>
        <end position="636"/>
    </location>
</feature>
<dbReference type="CDD" id="cd17928">
    <property type="entry name" value="DEXDc_SecA"/>
    <property type="match status" value="1"/>
</dbReference>
<feature type="region of interest" description="Disordered" evidence="17">
    <location>
        <begin position="885"/>
        <end position="905"/>
    </location>
</feature>
<dbReference type="InterPro" id="IPR027417">
    <property type="entry name" value="P-loop_NTPase"/>
</dbReference>
<evidence type="ECO:0000256" key="15">
    <source>
        <dbReference type="HAMAP-Rule" id="MF_01382"/>
    </source>
</evidence>
<dbReference type="EC" id="7.4.2.8" evidence="15"/>
<evidence type="ECO:0000259" key="20">
    <source>
        <dbReference type="PROSITE" id="PS51196"/>
    </source>
</evidence>
<comment type="cofactor">
    <cofactor evidence="1">
        <name>Zn(2+)</name>
        <dbReference type="ChEBI" id="CHEBI:29105"/>
    </cofactor>
</comment>
<evidence type="ECO:0000256" key="2">
    <source>
        <dbReference type="ARBA" id="ARBA00007650"/>
    </source>
</evidence>
<dbReference type="InterPro" id="IPR011116">
    <property type="entry name" value="SecA_Wing/Scaffold"/>
</dbReference>
<keyword evidence="13 15" id="KW-0811">Translocation</keyword>
<dbReference type="GO" id="GO:0005886">
    <property type="term" value="C:plasma membrane"/>
    <property type="evidence" value="ECO:0007669"/>
    <property type="project" value="UniProtKB-SubCell"/>
</dbReference>
<gene>
    <name evidence="15" type="primary">secA</name>
    <name evidence="21" type="ORF">MBHS_01884</name>
</gene>
<dbReference type="GO" id="GO:0065002">
    <property type="term" value="P:intracellular protein transmembrane transport"/>
    <property type="evidence" value="ECO:0007669"/>
    <property type="project" value="UniProtKB-UniRule"/>
</dbReference>
<dbReference type="PANTHER" id="PTHR30612">
    <property type="entry name" value="SECA INNER MEMBRANE COMPONENT OF SEC PROTEIN SECRETION SYSTEM"/>
    <property type="match status" value="1"/>
</dbReference>
<dbReference type="SUPFAM" id="SSF52540">
    <property type="entry name" value="P-loop containing nucleoside triphosphate hydrolases"/>
    <property type="match status" value="2"/>
</dbReference>
<dbReference type="GO" id="GO:0005829">
    <property type="term" value="C:cytosol"/>
    <property type="evidence" value="ECO:0007669"/>
    <property type="project" value="TreeGrafter"/>
</dbReference>
<evidence type="ECO:0000313" key="22">
    <source>
        <dbReference type="Proteomes" id="UP000236724"/>
    </source>
</evidence>
<keyword evidence="8 15" id="KW-0547">Nucleotide-binding</keyword>
<dbReference type="Pfam" id="PF01043">
    <property type="entry name" value="SecA_PP_bind"/>
    <property type="match status" value="1"/>
</dbReference>
<comment type="subunit">
    <text evidence="15">Monomer and homodimer. Part of the essential Sec protein translocation apparatus which comprises SecA, SecYEG and auxiliary proteins SecDF-YajC and YidC.</text>
</comment>
<dbReference type="Gene3D" id="3.40.50.300">
    <property type="entry name" value="P-loop containing nucleotide triphosphate hydrolases"/>
    <property type="match status" value="2"/>
</dbReference>
<evidence type="ECO:0000256" key="16">
    <source>
        <dbReference type="RuleBase" id="RU003874"/>
    </source>
</evidence>
<evidence type="ECO:0000256" key="1">
    <source>
        <dbReference type="ARBA" id="ARBA00001947"/>
    </source>
</evidence>
<dbReference type="GO" id="GO:0043952">
    <property type="term" value="P:protein transport by the Sec complex"/>
    <property type="evidence" value="ECO:0007669"/>
    <property type="project" value="UniProtKB-ARBA"/>
</dbReference>
<feature type="domain" description="Helicase ATP-binding" evidence="18">
    <location>
        <begin position="89"/>
        <end position="247"/>
    </location>
</feature>
<evidence type="ECO:0000256" key="6">
    <source>
        <dbReference type="ARBA" id="ARBA00022519"/>
    </source>
</evidence>
<dbReference type="GO" id="GO:0006605">
    <property type="term" value="P:protein targeting"/>
    <property type="evidence" value="ECO:0007669"/>
    <property type="project" value="UniProtKB-UniRule"/>
</dbReference>
<dbReference type="Proteomes" id="UP000236724">
    <property type="component" value="Unassembled WGS sequence"/>
</dbReference>